<keyword evidence="4" id="KW-1185">Reference proteome</keyword>
<dbReference type="InterPro" id="IPR046348">
    <property type="entry name" value="SIS_dom_sf"/>
</dbReference>
<dbReference type="CDD" id="cd05005">
    <property type="entry name" value="SIS_PHI"/>
    <property type="match status" value="1"/>
</dbReference>
<dbReference type="KEGG" id="orb:IPMB12_08425"/>
<dbReference type="PANTHER" id="PTHR43443">
    <property type="entry name" value="3-HEXULOSE-6-PHOSPHATE ISOMERASE"/>
    <property type="match status" value="1"/>
</dbReference>
<dbReference type="GO" id="GO:0097367">
    <property type="term" value="F:carbohydrate derivative binding"/>
    <property type="evidence" value="ECO:0007669"/>
    <property type="project" value="InterPro"/>
</dbReference>
<evidence type="ECO:0000313" key="3">
    <source>
        <dbReference type="EMBL" id="QIQ21704.1"/>
    </source>
</evidence>
<name>A0A6G9IDC3_9GAMM</name>
<dbReference type="Gene3D" id="3.40.50.10490">
    <property type="entry name" value="Glucose-6-phosphate isomerase like protein, domain 1"/>
    <property type="match status" value="1"/>
</dbReference>
<dbReference type="InParanoid" id="A0A6G9IDC3"/>
<comment type="similarity">
    <text evidence="1">Belongs to the SIS family. PHI subfamily.</text>
</comment>
<organism evidence="3 4">
    <name type="scientific">Zophobihabitans entericus</name>
    <dbReference type="NCBI Taxonomy" id="1635327"/>
    <lineage>
        <taxon>Bacteria</taxon>
        <taxon>Pseudomonadati</taxon>
        <taxon>Pseudomonadota</taxon>
        <taxon>Gammaproteobacteria</taxon>
        <taxon>Orbales</taxon>
        <taxon>Orbaceae</taxon>
        <taxon>Zophobihabitans</taxon>
    </lineage>
</organism>
<dbReference type="Pfam" id="PF01380">
    <property type="entry name" value="SIS"/>
    <property type="match status" value="1"/>
</dbReference>
<dbReference type="AlphaFoldDB" id="A0A6G9IDC3"/>
<dbReference type="GO" id="GO:1901135">
    <property type="term" value="P:carbohydrate derivative metabolic process"/>
    <property type="evidence" value="ECO:0007669"/>
    <property type="project" value="InterPro"/>
</dbReference>
<dbReference type="GO" id="GO:0016853">
    <property type="term" value="F:isomerase activity"/>
    <property type="evidence" value="ECO:0007669"/>
    <property type="project" value="UniProtKB-KW"/>
</dbReference>
<dbReference type="PROSITE" id="PS51464">
    <property type="entry name" value="SIS"/>
    <property type="match status" value="1"/>
</dbReference>
<protein>
    <submittedName>
        <fullName evidence="3">6-phospho-3-hexuloisomerase</fullName>
    </submittedName>
</protein>
<evidence type="ECO:0000313" key="4">
    <source>
        <dbReference type="Proteomes" id="UP000501168"/>
    </source>
</evidence>
<evidence type="ECO:0000259" key="2">
    <source>
        <dbReference type="PROSITE" id="PS51464"/>
    </source>
</evidence>
<accession>A0A6G9IDC3</accession>
<dbReference type="InterPro" id="IPR001347">
    <property type="entry name" value="SIS_dom"/>
</dbReference>
<dbReference type="SUPFAM" id="SSF53697">
    <property type="entry name" value="SIS domain"/>
    <property type="match status" value="1"/>
</dbReference>
<feature type="domain" description="SIS" evidence="2">
    <location>
        <begin position="29"/>
        <end position="170"/>
    </location>
</feature>
<proteinExistence type="inferred from homology"/>
<keyword evidence="3" id="KW-0413">Isomerase</keyword>
<dbReference type="RefSeq" id="WP_166916784.1">
    <property type="nucleotide sequence ID" value="NZ_CP050253.1"/>
</dbReference>
<dbReference type="InterPro" id="IPR017552">
    <property type="entry name" value="PHI/rmpB"/>
</dbReference>
<evidence type="ECO:0000256" key="1">
    <source>
        <dbReference type="ARBA" id="ARBA00009235"/>
    </source>
</evidence>
<dbReference type="Proteomes" id="UP000501168">
    <property type="component" value="Chromosome"/>
</dbReference>
<dbReference type="EMBL" id="CP050253">
    <property type="protein sequence ID" value="QIQ21704.1"/>
    <property type="molecule type" value="Genomic_DNA"/>
</dbReference>
<gene>
    <name evidence="3" type="primary">hxlB</name>
    <name evidence="3" type="ORF">IPMB12_08425</name>
</gene>
<dbReference type="NCBIfam" id="TIGR03127">
    <property type="entry name" value="RuMP_HxlB"/>
    <property type="match status" value="1"/>
</dbReference>
<reference evidence="3 4" key="1">
    <citation type="submission" date="2020-03" db="EMBL/GenBank/DDBJ databases">
        <title>Complete genome sequence of Orbus sp. IPMB12 (BCRC 80908).</title>
        <authorList>
            <person name="Lo W.-S."/>
            <person name="Chang T.-H."/>
            <person name="Kuo C.-H."/>
        </authorList>
    </citation>
    <scope>NUCLEOTIDE SEQUENCE [LARGE SCALE GENOMIC DNA]</scope>
    <source>
        <strain evidence="3 4">IPMB12</strain>
    </source>
</reference>
<dbReference type="PANTHER" id="PTHR43443:SF1">
    <property type="entry name" value="3-HEXULOSE-6-PHOSPHATE ISOMERASE"/>
    <property type="match status" value="1"/>
</dbReference>
<sequence length="187" mass="20248">MSKCKNLLAIITELSSDAQLVDSKSVEKVQKLICNAKRIFLAGAGRSGFAARAFSNRLMHLGYTVYFVGEPTTPSIQKGDLLIIGSGSGETGSLVTMAQKAHKQGAKIATLTIFPENTIGKLASACIKIPGMTAKSDSKNEKAETVQPLGSSFEQLSWLVYDSMIIELKKITGQSDEQMFYRHANLE</sequence>